<name>A0ABV5YT49_9ACTN</name>
<feature type="non-terminal residue" evidence="1">
    <location>
        <position position="1"/>
    </location>
</feature>
<dbReference type="Proteomes" id="UP001589627">
    <property type="component" value="Unassembled WGS sequence"/>
</dbReference>
<sequence>VGELAAEVVAMARAARRSLDGDGPWTLVLAGGVFADPAGRFLAAVRKAEPDVEREFALAVVDAPPVAGAALLGLDRIDAAVGAGTVRRAFLAGPSPEVIDLR</sequence>
<protein>
    <recommendedName>
        <fullName evidence="3">ATPase</fullName>
    </recommendedName>
</protein>
<proteinExistence type="predicted"/>
<gene>
    <name evidence="1" type="ORF">ACFFNX_37265</name>
</gene>
<evidence type="ECO:0000313" key="2">
    <source>
        <dbReference type="Proteomes" id="UP001589627"/>
    </source>
</evidence>
<evidence type="ECO:0000313" key="1">
    <source>
        <dbReference type="EMBL" id="MFB9837828.1"/>
    </source>
</evidence>
<accession>A0ABV5YT49</accession>
<comment type="caution">
    <text evidence="1">The sequence shown here is derived from an EMBL/GenBank/DDBJ whole genome shotgun (WGS) entry which is preliminary data.</text>
</comment>
<reference evidence="1 2" key="1">
    <citation type="submission" date="2024-09" db="EMBL/GenBank/DDBJ databases">
        <authorList>
            <person name="Sun Q."/>
            <person name="Mori K."/>
        </authorList>
    </citation>
    <scope>NUCLEOTIDE SEQUENCE [LARGE SCALE GENOMIC DNA]</scope>
    <source>
        <strain evidence="1 2">TBRC 0563</strain>
    </source>
</reference>
<evidence type="ECO:0008006" key="3">
    <source>
        <dbReference type="Google" id="ProtNLM"/>
    </source>
</evidence>
<organism evidence="1 2">
    <name type="scientific">Actinoallomurus acaciae</name>
    <dbReference type="NCBI Taxonomy" id="502577"/>
    <lineage>
        <taxon>Bacteria</taxon>
        <taxon>Bacillati</taxon>
        <taxon>Actinomycetota</taxon>
        <taxon>Actinomycetes</taxon>
        <taxon>Streptosporangiales</taxon>
        <taxon>Thermomonosporaceae</taxon>
        <taxon>Actinoallomurus</taxon>
    </lineage>
</organism>
<keyword evidence="2" id="KW-1185">Reference proteome</keyword>
<dbReference type="EMBL" id="JBHLZP010000429">
    <property type="protein sequence ID" value="MFB9837828.1"/>
    <property type="molecule type" value="Genomic_DNA"/>
</dbReference>